<evidence type="ECO:0000256" key="4">
    <source>
        <dbReference type="ARBA" id="ARBA00022723"/>
    </source>
</evidence>
<dbReference type="STRING" id="7159.Q0IG29"/>
<name>Q0IG29_AEDAE</name>
<reference evidence="13" key="1">
    <citation type="submission" date="2005-10" db="EMBL/GenBank/DDBJ databases">
        <authorList>
            <person name="Loftus B.J."/>
            <person name="Nene V.M."/>
            <person name="Hannick L.I."/>
            <person name="Bidwell S."/>
            <person name="Haas B."/>
            <person name="Amedeo P."/>
            <person name="Orvis J."/>
            <person name="Wortman J.R."/>
            <person name="White O.R."/>
            <person name="Salzberg S."/>
            <person name="Shumway M."/>
            <person name="Koo H."/>
            <person name="Zhao Y."/>
            <person name="Holmes M."/>
            <person name="Miller J."/>
            <person name="Schatz M."/>
            <person name="Pop M."/>
            <person name="Pai G."/>
            <person name="Utterback T."/>
            <person name="Rogers Y.-H."/>
            <person name="Kravitz S."/>
            <person name="Fraser C.M."/>
        </authorList>
    </citation>
    <scope>NUCLEOTIDE SEQUENCE</scope>
    <source>
        <strain evidence="13">Liverpool</strain>
    </source>
</reference>
<dbReference type="Gene3D" id="2.170.270.10">
    <property type="entry name" value="SET domain"/>
    <property type="match status" value="1"/>
</dbReference>
<reference evidence="13" key="3">
    <citation type="submission" date="2012-09" db="EMBL/GenBank/DDBJ databases">
        <authorList>
            <consortium name="VectorBase"/>
        </authorList>
    </citation>
    <scope>NUCLEOTIDE SEQUENCE</scope>
    <source>
        <strain evidence="13">Liverpool</strain>
    </source>
</reference>
<dbReference type="eggNOG" id="KOG2084">
    <property type="taxonomic scope" value="Eukaryota"/>
</dbReference>
<dbReference type="SUPFAM" id="SSF82199">
    <property type="entry name" value="SET domain"/>
    <property type="match status" value="1"/>
</dbReference>
<evidence type="ECO:0000256" key="8">
    <source>
        <dbReference type="ARBA" id="ARBA00093635"/>
    </source>
</evidence>
<dbReference type="Pfam" id="PF01753">
    <property type="entry name" value="zf-MYND"/>
    <property type="match status" value="1"/>
</dbReference>
<evidence type="ECO:0000256" key="6">
    <source>
        <dbReference type="ARBA" id="ARBA00022833"/>
    </source>
</evidence>
<dbReference type="InterPro" id="IPR052097">
    <property type="entry name" value="SET-MYND_domain_protein"/>
</dbReference>
<gene>
    <name evidence="13" type="ORF">AaeL_AAEL003527</name>
</gene>
<evidence type="ECO:0000256" key="9">
    <source>
        <dbReference type="ARBA" id="ARBA00093680"/>
    </source>
</evidence>
<keyword evidence="4" id="KW-0479">Metal-binding</keyword>
<dbReference type="OrthoDB" id="7770870at2759"/>
<dbReference type="PANTHER" id="PTHR46165:SF7">
    <property type="entry name" value="SET AND MYND DOMAIN-CONTAINING PROTEIN 4"/>
    <property type="match status" value="1"/>
</dbReference>
<dbReference type="Proteomes" id="UP000682892">
    <property type="component" value="Chromosome 1"/>
</dbReference>
<dbReference type="SUPFAM" id="SSF48452">
    <property type="entry name" value="TPR-like"/>
    <property type="match status" value="1"/>
</dbReference>
<dbReference type="Gene3D" id="1.10.220.160">
    <property type="match status" value="1"/>
</dbReference>
<dbReference type="InterPro" id="IPR002893">
    <property type="entry name" value="Znf_MYND"/>
</dbReference>
<dbReference type="PANTHER" id="PTHR46165">
    <property type="entry name" value="SET AND MYND DOMAIN-CONTAINING PROTEIN 4"/>
    <property type="match status" value="1"/>
</dbReference>
<dbReference type="HOGENOM" id="CLU_021727_1_0_1"/>
<dbReference type="PhylomeDB" id="Q0IG29"/>
<protein>
    <recommendedName>
        <fullName evidence="8">Protein-lysine N-methyltransferase SMYD4</fullName>
    </recommendedName>
    <alternativeName>
        <fullName evidence="9">SET and MYND domain-containing protein 4</fullName>
    </alternativeName>
</protein>
<evidence type="ECO:0000256" key="1">
    <source>
        <dbReference type="ARBA" id="ARBA00022603"/>
    </source>
</evidence>
<dbReference type="GO" id="GO:0042826">
    <property type="term" value="F:histone deacetylase binding"/>
    <property type="evidence" value="ECO:0007669"/>
    <property type="project" value="TreeGrafter"/>
</dbReference>
<comment type="function">
    <text evidence="7">Protein-lysine N-methyltransferase. Monomethylates PRMT5, modulating its transcriptional activity. May also act as a histone methyltransferase. Plays a critical role in cardiac development. Acts as a key epigenetic regulator of gene expression during cardiac development via its dual activities as a methyltransferase and negative regulator of HDAC1.</text>
</comment>
<dbReference type="AlphaFoldDB" id="Q0IG29"/>
<evidence type="ECO:0000313" key="14">
    <source>
        <dbReference type="Proteomes" id="UP000682892"/>
    </source>
</evidence>
<dbReference type="GO" id="GO:0008170">
    <property type="term" value="F:N-methyltransferase activity"/>
    <property type="evidence" value="ECO:0007669"/>
    <property type="project" value="UniProtKB-ARBA"/>
</dbReference>
<feature type="domain" description="MYND-type" evidence="12">
    <location>
        <begin position="273"/>
        <end position="312"/>
    </location>
</feature>
<dbReference type="InterPro" id="IPR011990">
    <property type="entry name" value="TPR-like_helical_dom_sf"/>
</dbReference>
<dbReference type="PaxDb" id="7159-AAEL003527-PA"/>
<dbReference type="InterPro" id="IPR046341">
    <property type="entry name" value="SET_dom_sf"/>
</dbReference>
<dbReference type="SUPFAM" id="SSF144232">
    <property type="entry name" value="HIT/MYND zinc finger-like"/>
    <property type="match status" value="1"/>
</dbReference>
<evidence type="ECO:0000313" key="13">
    <source>
        <dbReference type="EMBL" id="EAT45184.1"/>
    </source>
</evidence>
<evidence type="ECO:0000256" key="3">
    <source>
        <dbReference type="ARBA" id="ARBA00022691"/>
    </source>
</evidence>
<sequence>MEICEESGFFHEDFSKFRSDISDSDIRAFSQLENDEQRVRFVHQIVEDRYGGKLWNPVREIGIGKSLSKALEAKERGNSAFQYEKWQESLRCYNDACLLLPSENDLEKAFILANRSAALFHLNKFDLALCDIELSIQLNYPENMRYKLMERKAQCFAALKDLPSALKYYRETFTALHVSNLGGEMLEKLMKETHKMIVSLDVHIANVKKYLEPVKHGIVKKFVPHVDKSLYFDCTESEGRFARTRNHLKPNNVLLKELPHASVVMSECSGSHCDQCCSRVEVLFSCPNCVDVVYCSEECQKQAISGHHAFECGFLSFLRNSGANVVSMLALRIVSQKSEKYFYELQDELDNLQNDFVDSLFFDDYRKVYNFVTHGQQRNAEDYLKWTVMSVLLNTVLVAAGFSISGSLKGFLGKILLHNLQIVTYNSHEISELQRKKPKDSGFSVCIGAGLYPTLVLFNHSCDPGITRYFVGNAVYIRTIKNIPAGSMVAENYGQLYTRAGRRERRKLLAENYKFDCCCQACEEDWPSLHEMNPMIRRFKCGANEGCGNELLFKLNSTENEMECNKCGGLTEVNASFETLKQVDFLNRYNDAARLYSQGDFERALSKYAALINSLDEILVPPYMEYHLCQQGIRRCSLQLGSKFTDPKYT</sequence>
<keyword evidence="1" id="KW-0489">Methyltransferase</keyword>
<dbReference type="GO" id="GO:0008270">
    <property type="term" value="F:zinc ion binding"/>
    <property type="evidence" value="ECO:0007669"/>
    <property type="project" value="UniProtKB-KW"/>
</dbReference>
<keyword evidence="2" id="KW-0808">Transferase</keyword>
<dbReference type="OMA" id="NELKWRV"/>
<dbReference type="Gene3D" id="1.25.40.10">
    <property type="entry name" value="Tetratricopeptide repeat domain"/>
    <property type="match status" value="1"/>
</dbReference>
<evidence type="ECO:0000256" key="2">
    <source>
        <dbReference type="ARBA" id="ARBA00022679"/>
    </source>
</evidence>
<evidence type="ECO:0000256" key="10">
    <source>
        <dbReference type="PROSITE-ProRule" id="PRU00134"/>
    </source>
</evidence>
<dbReference type="PROSITE" id="PS50865">
    <property type="entry name" value="ZF_MYND_2"/>
    <property type="match status" value="1"/>
</dbReference>
<keyword evidence="3" id="KW-0949">S-adenosyl-L-methionine</keyword>
<evidence type="ECO:0000259" key="11">
    <source>
        <dbReference type="PROSITE" id="PS50280"/>
    </source>
</evidence>
<dbReference type="VEuPathDB" id="VectorBase:AAEL003516"/>
<dbReference type="GO" id="GO:0005634">
    <property type="term" value="C:nucleus"/>
    <property type="evidence" value="ECO:0007669"/>
    <property type="project" value="TreeGrafter"/>
</dbReference>
<evidence type="ECO:0000256" key="5">
    <source>
        <dbReference type="ARBA" id="ARBA00022771"/>
    </source>
</evidence>
<dbReference type="GO" id="GO:0042051">
    <property type="term" value="P:compound eye photoreceptor development"/>
    <property type="evidence" value="ECO:0007669"/>
    <property type="project" value="TreeGrafter"/>
</dbReference>
<dbReference type="GO" id="GO:0032259">
    <property type="term" value="P:methylation"/>
    <property type="evidence" value="ECO:0007669"/>
    <property type="project" value="UniProtKB-KW"/>
</dbReference>
<dbReference type="KEGG" id="aag:5578359"/>
<keyword evidence="5 10" id="KW-0863">Zinc-finger</keyword>
<dbReference type="GO" id="GO:0008276">
    <property type="term" value="F:protein methyltransferase activity"/>
    <property type="evidence" value="ECO:0007669"/>
    <property type="project" value="UniProtKB-ARBA"/>
</dbReference>
<organism evidence="13 14">
    <name type="scientific">Aedes aegypti</name>
    <name type="common">Yellowfever mosquito</name>
    <name type="synonym">Culex aegypti</name>
    <dbReference type="NCBI Taxonomy" id="7159"/>
    <lineage>
        <taxon>Eukaryota</taxon>
        <taxon>Metazoa</taxon>
        <taxon>Ecdysozoa</taxon>
        <taxon>Arthropoda</taxon>
        <taxon>Hexapoda</taxon>
        <taxon>Insecta</taxon>
        <taxon>Pterygota</taxon>
        <taxon>Neoptera</taxon>
        <taxon>Endopterygota</taxon>
        <taxon>Diptera</taxon>
        <taxon>Nematocera</taxon>
        <taxon>Culicoidea</taxon>
        <taxon>Culicidae</taxon>
        <taxon>Culicinae</taxon>
        <taxon>Aedini</taxon>
        <taxon>Aedes</taxon>
        <taxon>Stegomyia</taxon>
    </lineage>
</organism>
<dbReference type="InterPro" id="IPR001214">
    <property type="entry name" value="SET_dom"/>
</dbReference>
<dbReference type="PROSITE" id="PS50280">
    <property type="entry name" value="SET"/>
    <property type="match status" value="1"/>
</dbReference>
<dbReference type="EMBL" id="CH477274">
    <property type="protein sequence ID" value="EAT45184.1"/>
    <property type="molecule type" value="Genomic_DNA"/>
</dbReference>
<accession>Q0IG29</accession>
<dbReference type="InterPro" id="IPR044421">
    <property type="entry name" value="SMYD4_SET"/>
</dbReference>
<dbReference type="CDD" id="cd10536">
    <property type="entry name" value="SET_SMYD4"/>
    <property type="match status" value="1"/>
</dbReference>
<evidence type="ECO:0000259" key="12">
    <source>
        <dbReference type="PROSITE" id="PS50865"/>
    </source>
</evidence>
<dbReference type="Gene3D" id="6.10.140.2220">
    <property type="match status" value="1"/>
</dbReference>
<keyword evidence="6" id="KW-0862">Zinc</keyword>
<evidence type="ECO:0000256" key="7">
    <source>
        <dbReference type="ARBA" id="ARBA00093423"/>
    </source>
</evidence>
<reference evidence="13" key="2">
    <citation type="journal article" date="2007" name="Science">
        <title>Genome sequence of Aedes aegypti, a major arbovirus vector.</title>
        <authorList>
            <person name="Nene V."/>
            <person name="Wortman J.R."/>
            <person name="Lawson D."/>
            <person name="Haas B."/>
            <person name="Kodira C."/>
            <person name="Tu Z.J."/>
            <person name="Loftus B."/>
            <person name="Xi Z."/>
            <person name="Megy K."/>
            <person name="Grabherr M."/>
            <person name="Ren Q."/>
            <person name="Zdobnov E.M."/>
            <person name="Lobo N.F."/>
            <person name="Campbell K.S."/>
            <person name="Brown S.E."/>
            <person name="Bonaldo M.F."/>
            <person name="Zhu J."/>
            <person name="Sinkins S.P."/>
            <person name="Hogenkamp D.G."/>
            <person name="Amedeo P."/>
            <person name="Arensburger P."/>
            <person name="Atkinson P.W."/>
            <person name="Bidwell S."/>
            <person name="Biedler J."/>
            <person name="Birney E."/>
            <person name="Bruggner R.V."/>
            <person name="Costas J."/>
            <person name="Coy M.R."/>
            <person name="Crabtree J."/>
            <person name="Crawford M."/>
            <person name="Debruyn B."/>
            <person name="Decaprio D."/>
            <person name="Eiglmeier K."/>
            <person name="Eisenstadt E."/>
            <person name="El-Dorry H."/>
            <person name="Gelbart W.M."/>
            <person name="Gomes S.L."/>
            <person name="Hammond M."/>
            <person name="Hannick L.I."/>
            <person name="Hogan J.R."/>
            <person name="Holmes M.H."/>
            <person name="Jaffe D."/>
            <person name="Johnston J.S."/>
            <person name="Kennedy R.C."/>
            <person name="Koo H."/>
            <person name="Kravitz S."/>
            <person name="Kriventseva E.V."/>
            <person name="Kulp D."/>
            <person name="Labutti K."/>
            <person name="Lee E."/>
            <person name="Li S."/>
            <person name="Lovin D.D."/>
            <person name="Mao C."/>
            <person name="Mauceli E."/>
            <person name="Menck C.F."/>
            <person name="Miller J.R."/>
            <person name="Montgomery P."/>
            <person name="Mori A."/>
            <person name="Nascimento A.L."/>
            <person name="Naveira H.F."/>
            <person name="Nusbaum C."/>
            <person name="O'leary S."/>
            <person name="Orvis J."/>
            <person name="Pertea M."/>
            <person name="Quesneville H."/>
            <person name="Reidenbach K.R."/>
            <person name="Rogers Y.H."/>
            <person name="Roth C.W."/>
            <person name="Schneider J.R."/>
            <person name="Schatz M."/>
            <person name="Shumway M."/>
            <person name="Stanke M."/>
            <person name="Stinson E.O."/>
            <person name="Tubio J.M."/>
            <person name="Vanzee J.P."/>
            <person name="Verjovski-Almeida S."/>
            <person name="Werner D."/>
            <person name="White O."/>
            <person name="Wyder S."/>
            <person name="Zeng Q."/>
            <person name="Zhao Q."/>
            <person name="Zhao Y."/>
            <person name="Hill C.A."/>
            <person name="Raikhel A.S."/>
            <person name="Soares M.B."/>
            <person name="Knudson D.L."/>
            <person name="Lee N.H."/>
            <person name="Galagan J."/>
            <person name="Salzberg S.L."/>
            <person name="Paulsen I.T."/>
            <person name="Dimopoulos G."/>
            <person name="Collins F.H."/>
            <person name="Birren B."/>
            <person name="Fraser-Liggett C.M."/>
            <person name="Severson D.W."/>
        </authorList>
    </citation>
    <scope>NUCLEOTIDE SEQUENCE [LARGE SCALE GENOMIC DNA]</scope>
    <source>
        <strain evidence="13">Liverpool</strain>
    </source>
</reference>
<dbReference type="GO" id="GO:0005737">
    <property type="term" value="C:cytoplasm"/>
    <property type="evidence" value="ECO:0007669"/>
    <property type="project" value="TreeGrafter"/>
</dbReference>
<dbReference type="GO" id="GO:0008757">
    <property type="term" value="F:S-adenosylmethionine-dependent methyltransferase activity"/>
    <property type="evidence" value="ECO:0007669"/>
    <property type="project" value="UniProtKB-ARBA"/>
</dbReference>
<feature type="domain" description="SET" evidence="11">
    <location>
        <begin position="228"/>
        <end position="494"/>
    </location>
</feature>
<proteinExistence type="predicted"/>